<protein>
    <submittedName>
        <fullName evidence="1">Uncharacterized protein</fullName>
    </submittedName>
</protein>
<name>A0A0T5VPS4_9SPHI</name>
<comment type="caution">
    <text evidence="1">The sequence shown here is derived from an EMBL/GenBank/DDBJ whole genome shotgun (WGS) entry which is preliminary data.</text>
</comment>
<dbReference type="EMBL" id="LMZQ01000007">
    <property type="protein sequence ID" value="KRT15875.1"/>
    <property type="molecule type" value="Genomic_DNA"/>
</dbReference>
<evidence type="ECO:0000313" key="1">
    <source>
        <dbReference type="EMBL" id="KRT15875.1"/>
    </source>
</evidence>
<evidence type="ECO:0000313" key="2">
    <source>
        <dbReference type="Proteomes" id="UP000051950"/>
    </source>
</evidence>
<keyword evidence="2" id="KW-1185">Reference proteome</keyword>
<accession>A0A0T5VPS4</accession>
<sequence length="226" mass="24791">MDLKHYIILIILATTFSSCKKDFPARIDLTAVAKIQSILVPNEPPKVLPDQKIELNDLSRGSKFNLLTDKLGVFSFPGLEGSGQYKLSYRQEFTDANQYRAVYAGEQTFTGSSADLNSYTFMANLDTKNMKGVLLNVTDKGSGAISGAKVIFYSSEELAKLDPDLVGYGSICTLTSNNVGLSLAMQLPQKVHIKAMFKSEDGKVKLVSELQTVTVDTFKEISIVIK</sequence>
<proteinExistence type="predicted"/>
<gene>
    <name evidence="1" type="ORF">ASU31_12905</name>
</gene>
<dbReference type="AlphaFoldDB" id="A0A0T5VPS4"/>
<organism evidence="1 2">
    <name type="scientific">Pedobacter ginsenosidimutans</name>
    <dbReference type="NCBI Taxonomy" id="687842"/>
    <lineage>
        <taxon>Bacteria</taxon>
        <taxon>Pseudomonadati</taxon>
        <taxon>Bacteroidota</taxon>
        <taxon>Sphingobacteriia</taxon>
        <taxon>Sphingobacteriales</taxon>
        <taxon>Sphingobacteriaceae</taxon>
        <taxon>Pedobacter</taxon>
    </lineage>
</organism>
<reference evidence="1 2" key="1">
    <citation type="submission" date="2015-11" db="EMBL/GenBank/DDBJ databases">
        <title>Sequence of Pedobacter ginsenosidimutans.</title>
        <authorList>
            <person name="Carson E."/>
            <person name="Keyser V."/>
            <person name="Newman J."/>
            <person name="Miller J."/>
        </authorList>
    </citation>
    <scope>NUCLEOTIDE SEQUENCE [LARGE SCALE GENOMIC DNA]</scope>
    <source>
        <strain evidence="1 2">KACC 14530</strain>
    </source>
</reference>
<dbReference type="RefSeq" id="WP_057932706.1">
    <property type="nucleotide sequence ID" value="NZ_LMZQ01000007.1"/>
</dbReference>
<dbReference type="PROSITE" id="PS51257">
    <property type="entry name" value="PROKAR_LIPOPROTEIN"/>
    <property type="match status" value="1"/>
</dbReference>
<dbReference type="Proteomes" id="UP000051950">
    <property type="component" value="Unassembled WGS sequence"/>
</dbReference>
<dbReference type="STRING" id="687842.ASU31_12905"/>